<evidence type="ECO:0000313" key="1">
    <source>
        <dbReference type="EMBL" id="EIC01562.1"/>
    </source>
</evidence>
<keyword evidence="2" id="KW-1185">Reference proteome</keyword>
<proteinExistence type="predicted"/>
<dbReference type="AlphaFoldDB" id="H7ELM1"/>
<protein>
    <submittedName>
        <fullName evidence="1">Uncharacterized protein</fullName>
    </submittedName>
</protein>
<dbReference type="EMBL" id="AGRW01000049">
    <property type="protein sequence ID" value="EIC01562.1"/>
    <property type="molecule type" value="Genomic_DNA"/>
</dbReference>
<dbReference type="Proteomes" id="UP000003571">
    <property type="component" value="Unassembled WGS sequence"/>
</dbReference>
<organism evidence="1 2">
    <name type="scientific">Treponema saccharophilum DSM 2985</name>
    <dbReference type="NCBI Taxonomy" id="907348"/>
    <lineage>
        <taxon>Bacteria</taxon>
        <taxon>Pseudomonadati</taxon>
        <taxon>Spirochaetota</taxon>
        <taxon>Spirochaetia</taxon>
        <taxon>Spirochaetales</taxon>
        <taxon>Treponemataceae</taxon>
        <taxon>Treponema</taxon>
    </lineage>
</organism>
<sequence length="75" mass="8684">MYTMIDGKAVNLERVRYFYLDETYGIQSLKFVFGEKETLDFADFADKKSAKSFFEEFSNDVCAGHPKPCYSTKDV</sequence>
<gene>
    <name evidence="1" type="ORF">TresaDRAFT_1171</name>
</gene>
<evidence type="ECO:0000313" key="2">
    <source>
        <dbReference type="Proteomes" id="UP000003571"/>
    </source>
</evidence>
<dbReference type="PATRIC" id="fig|907348.3.peg.1813"/>
<reference evidence="1 2" key="1">
    <citation type="submission" date="2011-09" db="EMBL/GenBank/DDBJ databases">
        <title>The draft genome of Treponema saccharophilum DSM 2985.</title>
        <authorList>
            <consortium name="US DOE Joint Genome Institute (JGI-PGF)"/>
            <person name="Lucas S."/>
            <person name="Copeland A."/>
            <person name="Lapidus A."/>
            <person name="Glavina del Rio T."/>
            <person name="Dalin E."/>
            <person name="Tice H."/>
            <person name="Bruce D."/>
            <person name="Goodwin L."/>
            <person name="Pitluck S."/>
            <person name="Peters L."/>
            <person name="Kyrpides N."/>
            <person name="Mavromatis K."/>
            <person name="Ivanova N."/>
            <person name="Markowitz V."/>
            <person name="Cheng J.-F."/>
            <person name="Hugenholtz P."/>
            <person name="Woyke T."/>
            <person name="Wu D."/>
            <person name="Gronow S."/>
            <person name="Wellnitz S."/>
            <person name="Brambilla E."/>
            <person name="Klenk H.-P."/>
            <person name="Eisen J.A."/>
        </authorList>
    </citation>
    <scope>NUCLEOTIDE SEQUENCE [LARGE SCALE GENOMIC DNA]</scope>
    <source>
        <strain evidence="1 2">DSM 2985</strain>
    </source>
</reference>
<comment type="caution">
    <text evidence="1">The sequence shown here is derived from an EMBL/GenBank/DDBJ whole genome shotgun (WGS) entry which is preliminary data.</text>
</comment>
<name>H7ELM1_9SPIR</name>
<accession>H7ELM1</accession>
<dbReference type="RefSeq" id="WP_002704886.1">
    <property type="nucleotide sequence ID" value="NZ_AGRW01000049.1"/>
</dbReference>